<gene>
    <name evidence="1" type="ORF">A3C72_01620</name>
</gene>
<evidence type="ECO:0000313" key="1">
    <source>
        <dbReference type="EMBL" id="OHA23617.1"/>
    </source>
</evidence>
<dbReference type="EMBL" id="MHRK01000029">
    <property type="protein sequence ID" value="OHA23617.1"/>
    <property type="molecule type" value="Genomic_DNA"/>
</dbReference>
<dbReference type="STRING" id="1802306.A3C72_01620"/>
<accession>A0A1G2MIE1</accession>
<evidence type="ECO:0008006" key="3">
    <source>
        <dbReference type="Google" id="ProtNLM"/>
    </source>
</evidence>
<name>A0A1G2MIE1_9BACT</name>
<sequence length="215" mass="24876">MVAVADATKIGNSWVIVIRDPIAHENVYVKEICIESLSDYQEAFAVLKEKGFVITAVVGDGRIMIPWLFPKVKMQMCHFHQEQIVIRYLTRNPELPAGQELLALIKTLPENDEASFTDAFNHWCRVWSDFLNEKTESLLGKWFYTHRRLRSARDSIKHHLPYLFTFQHFPELNIPNTTNSLDGNFKKAKMAIGIHSGQKHQRKAKMVLSILQEKN</sequence>
<dbReference type="Proteomes" id="UP000177130">
    <property type="component" value="Unassembled WGS sequence"/>
</dbReference>
<organism evidence="1 2">
    <name type="scientific">Candidatus Taylorbacteria bacterium RIFCSPHIGHO2_02_FULL_43_32b</name>
    <dbReference type="NCBI Taxonomy" id="1802306"/>
    <lineage>
        <taxon>Bacteria</taxon>
        <taxon>Candidatus Tayloriibacteriota</taxon>
    </lineage>
</organism>
<comment type="caution">
    <text evidence="1">The sequence shown here is derived from an EMBL/GenBank/DDBJ whole genome shotgun (WGS) entry which is preliminary data.</text>
</comment>
<reference evidence="1 2" key="1">
    <citation type="journal article" date="2016" name="Nat. Commun.">
        <title>Thousands of microbial genomes shed light on interconnected biogeochemical processes in an aquifer system.</title>
        <authorList>
            <person name="Anantharaman K."/>
            <person name="Brown C.T."/>
            <person name="Hug L.A."/>
            <person name="Sharon I."/>
            <person name="Castelle C.J."/>
            <person name="Probst A.J."/>
            <person name="Thomas B.C."/>
            <person name="Singh A."/>
            <person name="Wilkins M.J."/>
            <person name="Karaoz U."/>
            <person name="Brodie E.L."/>
            <person name="Williams K.H."/>
            <person name="Hubbard S.S."/>
            <person name="Banfield J.F."/>
        </authorList>
    </citation>
    <scope>NUCLEOTIDE SEQUENCE [LARGE SCALE GENOMIC DNA]</scope>
</reference>
<protein>
    <recommendedName>
        <fullName evidence="3">Mutator family transposase</fullName>
    </recommendedName>
</protein>
<proteinExistence type="predicted"/>
<dbReference type="AlphaFoldDB" id="A0A1G2MIE1"/>
<evidence type="ECO:0000313" key="2">
    <source>
        <dbReference type="Proteomes" id="UP000177130"/>
    </source>
</evidence>